<dbReference type="FunFam" id="3.30.2160.10:FF:000001">
    <property type="entry name" value="E3 ubiquitin-protein ligase NEDD4-like"/>
    <property type="match status" value="1"/>
</dbReference>
<evidence type="ECO:0000313" key="8">
    <source>
        <dbReference type="EMBL" id="OZJ02300.1"/>
    </source>
</evidence>
<dbReference type="Pfam" id="PF00632">
    <property type="entry name" value="HECT"/>
    <property type="match status" value="1"/>
</dbReference>
<dbReference type="EC" id="2.3.2.26" evidence="3"/>
<gene>
    <name evidence="8" type="ORF">BZG36_05068</name>
</gene>
<dbReference type="PANTHER" id="PTHR11254:SF440">
    <property type="entry name" value="E3 UBIQUITIN-PROTEIN LIGASE NEDD-4"/>
    <property type="match status" value="1"/>
</dbReference>
<dbReference type="AlphaFoldDB" id="A0A261XVC1"/>
<dbReference type="GO" id="GO:0061630">
    <property type="term" value="F:ubiquitin protein ligase activity"/>
    <property type="evidence" value="ECO:0007669"/>
    <property type="project" value="UniProtKB-EC"/>
</dbReference>
<dbReference type="EMBL" id="MVBO01000166">
    <property type="protein sequence ID" value="OZJ02300.1"/>
    <property type="molecule type" value="Genomic_DNA"/>
</dbReference>
<dbReference type="Gene3D" id="3.30.2410.10">
    <property type="entry name" value="Hect, E3 ligase catalytic domain"/>
    <property type="match status" value="1"/>
</dbReference>
<evidence type="ECO:0000256" key="5">
    <source>
        <dbReference type="ARBA" id="ARBA00022786"/>
    </source>
</evidence>
<name>A0A261XVC1_9FUNG</name>
<dbReference type="GO" id="GO:0006511">
    <property type="term" value="P:ubiquitin-dependent protein catabolic process"/>
    <property type="evidence" value="ECO:0007669"/>
    <property type="project" value="TreeGrafter"/>
</dbReference>
<proteinExistence type="predicted"/>
<evidence type="ECO:0000256" key="4">
    <source>
        <dbReference type="ARBA" id="ARBA00022679"/>
    </source>
</evidence>
<evidence type="ECO:0000259" key="7">
    <source>
        <dbReference type="PROSITE" id="PS50237"/>
    </source>
</evidence>
<feature type="domain" description="HECT" evidence="7">
    <location>
        <begin position="46"/>
        <end position="376"/>
    </location>
</feature>
<dbReference type="GO" id="GO:0005737">
    <property type="term" value="C:cytoplasm"/>
    <property type="evidence" value="ECO:0007669"/>
    <property type="project" value="TreeGrafter"/>
</dbReference>
<keyword evidence="4" id="KW-0808">Transferase</keyword>
<comment type="pathway">
    <text evidence="2">Protein modification; protein ubiquitination.</text>
</comment>
<dbReference type="GO" id="GO:0016567">
    <property type="term" value="P:protein ubiquitination"/>
    <property type="evidence" value="ECO:0007669"/>
    <property type="project" value="TreeGrafter"/>
</dbReference>
<evidence type="ECO:0000256" key="3">
    <source>
        <dbReference type="ARBA" id="ARBA00012485"/>
    </source>
</evidence>
<dbReference type="InterPro" id="IPR050409">
    <property type="entry name" value="E3_ubiq-protein_ligase"/>
</dbReference>
<dbReference type="InterPro" id="IPR035983">
    <property type="entry name" value="Hect_E3_ubiquitin_ligase"/>
</dbReference>
<feature type="active site" description="Glycyl thioester intermediate" evidence="6">
    <location>
        <position position="344"/>
    </location>
</feature>
<dbReference type="InterPro" id="IPR000569">
    <property type="entry name" value="HECT_dom"/>
</dbReference>
<accession>A0A261XVC1</accession>
<evidence type="ECO:0000256" key="6">
    <source>
        <dbReference type="PROSITE-ProRule" id="PRU00104"/>
    </source>
</evidence>
<evidence type="ECO:0000256" key="1">
    <source>
        <dbReference type="ARBA" id="ARBA00000885"/>
    </source>
</evidence>
<evidence type="ECO:0000313" key="9">
    <source>
        <dbReference type="Proteomes" id="UP000242875"/>
    </source>
</evidence>
<protein>
    <recommendedName>
        <fullName evidence="3">HECT-type E3 ubiquitin transferase</fullName>
        <ecNumber evidence="3">2.3.2.26</ecNumber>
    </recommendedName>
</protein>
<evidence type="ECO:0000256" key="2">
    <source>
        <dbReference type="ARBA" id="ARBA00004906"/>
    </source>
</evidence>
<dbReference type="PANTHER" id="PTHR11254">
    <property type="entry name" value="HECT DOMAIN UBIQUITIN-PROTEIN LIGASE"/>
    <property type="match status" value="1"/>
</dbReference>
<dbReference type="SMART" id="SM00119">
    <property type="entry name" value="HECTc"/>
    <property type="match status" value="1"/>
</dbReference>
<comment type="caution">
    <text evidence="8">The sequence shown here is derived from an EMBL/GenBank/DDBJ whole genome shotgun (WGS) entry which is preliminary data.</text>
</comment>
<dbReference type="Gene3D" id="3.30.2160.10">
    <property type="entry name" value="Hect, E3 ligase catalytic domain"/>
    <property type="match status" value="1"/>
</dbReference>
<keyword evidence="9" id="KW-1185">Reference proteome</keyword>
<reference evidence="8 9" key="1">
    <citation type="journal article" date="2017" name="Mycologia">
        <title>Bifiguratus adelaidae, gen. et sp. nov., a new member of Mucoromycotina in endophytic and soil-dwelling habitats.</title>
        <authorList>
            <person name="Torres-Cruz T.J."/>
            <person name="Billingsley Tobias T.L."/>
            <person name="Almatruk M."/>
            <person name="Hesse C."/>
            <person name="Kuske C.R."/>
            <person name="Desiro A."/>
            <person name="Benucci G.M."/>
            <person name="Bonito G."/>
            <person name="Stajich J.E."/>
            <person name="Dunlap C."/>
            <person name="Arnold A.E."/>
            <person name="Porras-Alfaro A."/>
        </authorList>
    </citation>
    <scope>NUCLEOTIDE SEQUENCE [LARGE SCALE GENOMIC DNA]</scope>
    <source>
        <strain evidence="8 9">AZ0501</strain>
    </source>
</reference>
<sequence length="376" mass="43918">MEAKHREFFEKVTLGTTYGSSREALRIRVNRSNVFEDSYEQIRTDDTSSFKQSPLNIAFEGEPASDLGGLTREWYTLLFEKIFDADYGLFKPCPGDPLRYQPNPASRLQPEHLHVFKFVGAIIGKAICDKHKLHVMFTLPFYKQILRHGVDQDDIKEVDPEFWQHLSWMLEHDARDLHLTFSTHSDQSLGGEVVDLKKDGRNIAVDNRNKRSYVKLMVQYKLEEEIREQIDAFRDGFESIIPHDLTRNFDAQDLQQLMFGNRCIDINYWESHTVYKDYTLYSSQIRWFWKAIKSFTDKERANVLRFATGSATLPSYCSNNEHEPLFSIYKSYADITHLPIAHTCYNQLQLPEYSSYEILVTKLRQAIADCDAFGFD</sequence>
<dbReference type="Gene3D" id="3.90.1750.10">
    <property type="entry name" value="Hect, E3 ligase catalytic domains"/>
    <property type="match status" value="1"/>
</dbReference>
<dbReference type="CDD" id="cd00078">
    <property type="entry name" value="HECTc"/>
    <property type="match status" value="1"/>
</dbReference>
<dbReference type="OrthoDB" id="2281870at2759"/>
<organism evidence="8 9">
    <name type="scientific">Bifiguratus adelaidae</name>
    <dbReference type="NCBI Taxonomy" id="1938954"/>
    <lineage>
        <taxon>Eukaryota</taxon>
        <taxon>Fungi</taxon>
        <taxon>Fungi incertae sedis</taxon>
        <taxon>Mucoromycota</taxon>
        <taxon>Mucoromycotina</taxon>
        <taxon>Endogonomycetes</taxon>
        <taxon>Endogonales</taxon>
        <taxon>Endogonales incertae sedis</taxon>
        <taxon>Bifiguratus</taxon>
    </lineage>
</organism>
<dbReference type="Proteomes" id="UP000242875">
    <property type="component" value="Unassembled WGS sequence"/>
</dbReference>
<dbReference type="SUPFAM" id="SSF56204">
    <property type="entry name" value="Hect, E3 ligase catalytic domain"/>
    <property type="match status" value="1"/>
</dbReference>
<comment type="catalytic activity">
    <reaction evidence="1">
        <text>S-ubiquitinyl-[E2 ubiquitin-conjugating enzyme]-L-cysteine + [acceptor protein]-L-lysine = [E2 ubiquitin-conjugating enzyme]-L-cysteine + N(6)-ubiquitinyl-[acceptor protein]-L-lysine.</text>
        <dbReference type="EC" id="2.3.2.26"/>
    </reaction>
</comment>
<dbReference type="PROSITE" id="PS50237">
    <property type="entry name" value="HECT"/>
    <property type="match status" value="1"/>
</dbReference>
<keyword evidence="5 6" id="KW-0833">Ubl conjugation pathway</keyword>